<sequence length="349" mass="41016">MQPQNNLQSQKSRWSILQNVIALPYIIYLLIVGLIKQKQFIKRYIRPFLQKYDKNDGTLTSKDFKKITHYYGLAVTGIFGESIALLRNQKITYQERYTSTFQAAITGLIDDYFDEYGMTQERMKSFYVQTNEFKTQNDAEKLGIELYKESVKYNKDFDTLLTLMDDVNQAQTDSLQQEKGTLSWDQLIELTIYKGGSSFLYFRAAFQHQMTKEEEKALYLLGGITQFSNDIFDVYKDRENQVQTLLTSTNSIKKVREIYLQFISSFQTLLFDLPYSTSSKHKFFLMYSLGVFSRCLVCLDQYQKLEAKTEGEFKLNDYSRKELICDMEKWGNFWRSVRYCVGDGILQSL</sequence>
<dbReference type="InterPro" id="IPR008949">
    <property type="entry name" value="Isoprenoid_synthase_dom_sf"/>
</dbReference>
<reference evidence="2 3" key="1">
    <citation type="submission" date="2021-05" db="EMBL/GenBank/DDBJ databases">
        <title>Comparative genomic studies on the polysaccharide-degrading batcterial strains of the Flammeovirga genus.</title>
        <authorList>
            <person name="Zewei F."/>
            <person name="Zheng Z."/>
            <person name="Yu L."/>
            <person name="Ruyue G."/>
            <person name="Yanhong M."/>
            <person name="Yuanyuan C."/>
            <person name="Jingyan G."/>
            <person name="Wenjun H."/>
        </authorList>
    </citation>
    <scope>NUCLEOTIDE SEQUENCE [LARGE SCALE GENOMIC DNA]</scope>
    <source>
        <strain evidence="2 3">NBRC:100898</strain>
    </source>
</reference>
<dbReference type="RefSeq" id="WP_169665080.1">
    <property type="nucleotide sequence ID" value="NZ_CP076132.1"/>
</dbReference>
<organism evidence="2 3">
    <name type="scientific">Flammeovirga yaeyamensis</name>
    <dbReference type="NCBI Taxonomy" id="367791"/>
    <lineage>
        <taxon>Bacteria</taxon>
        <taxon>Pseudomonadati</taxon>
        <taxon>Bacteroidota</taxon>
        <taxon>Cytophagia</taxon>
        <taxon>Cytophagales</taxon>
        <taxon>Flammeovirgaceae</taxon>
        <taxon>Flammeovirga</taxon>
    </lineage>
</organism>
<gene>
    <name evidence="2" type="ORF">KMW28_13870</name>
</gene>
<protein>
    <submittedName>
        <fullName evidence="2">Class 1 isoprenoid biosynthesis enzyme</fullName>
    </submittedName>
</protein>
<keyword evidence="3" id="KW-1185">Reference proteome</keyword>
<dbReference type="EMBL" id="CP076132">
    <property type="protein sequence ID" value="QWG00738.1"/>
    <property type="molecule type" value="Genomic_DNA"/>
</dbReference>
<keyword evidence="1" id="KW-1133">Transmembrane helix</keyword>
<accession>A0AAX1N4G5</accession>
<proteinExistence type="predicted"/>
<evidence type="ECO:0000313" key="3">
    <source>
        <dbReference type="Proteomes" id="UP000678679"/>
    </source>
</evidence>
<name>A0AAX1N4G5_9BACT</name>
<keyword evidence="1" id="KW-0812">Transmembrane</keyword>
<dbReference type="SUPFAM" id="SSF48576">
    <property type="entry name" value="Terpenoid synthases"/>
    <property type="match status" value="1"/>
</dbReference>
<evidence type="ECO:0000313" key="2">
    <source>
        <dbReference type="EMBL" id="QWG00738.1"/>
    </source>
</evidence>
<dbReference type="AlphaFoldDB" id="A0AAX1N4G5"/>
<feature type="transmembrane region" description="Helical" evidence="1">
    <location>
        <begin position="16"/>
        <end position="35"/>
    </location>
</feature>
<keyword evidence="1" id="KW-0472">Membrane</keyword>
<dbReference type="KEGG" id="fya:KMW28_13870"/>
<dbReference type="CDD" id="cd00385">
    <property type="entry name" value="Isoprenoid_Biosyn_C1"/>
    <property type="match status" value="1"/>
</dbReference>
<evidence type="ECO:0000256" key="1">
    <source>
        <dbReference type="SAM" id="Phobius"/>
    </source>
</evidence>
<dbReference type="Proteomes" id="UP000678679">
    <property type="component" value="Chromosome 1"/>
</dbReference>